<dbReference type="PANTHER" id="PTHR19372">
    <property type="entry name" value="SULFITE REDUCTASE"/>
    <property type="match status" value="1"/>
</dbReference>
<sequence>MNDKNRLFRTTRSTDPEVQESPIHFLKSLSTSENLFFIRNHFPYPTLNSKISLRIYGEVYKPLVFHFEHFKQMKSKSLKVMLECAGNKRSKFEPRVYGEQWENGAISQGTWRGITLNELFKYTGIKSNVQEVVFEGYDFGERPDGKHASFIRSLPISKALHSDTIIAYEYNGSPLSFKRGGPLRLIVPQWYAMASVKWLKNIYLVEKPFSGPFQTDDYVYYPNKTNKDNAFPVTTVNVNTTIQQPLNFSKLGVGEHEIKGISWSGKGKIVEVAVSINDSEWISADLKKNSQGYTWTPWSYKWKVKHKGHYSIRAKATDSTGSTQPFRAYWNQKGYGYNAIDTIYINIE</sequence>
<dbReference type="SUPFAM" id="SSF56524">
    <property type="entry name" value="Oxidoreductase molybdopterin-binding domain"/>
    <property type="match status" value="1"/>
</dbReference>
<dbReference type="SUPFAM" id="SSF81296">
    <property type="entry name" value="E set domains"/>
    <property type="match status" value="1"/>
</dbReference>
<reference evidence="7 8" key="1">
    <citation type="submission" date="2021-06" db="EMBL/GenBank/DDBJ databases">
        <title>Bacillus sp. RD4P76, an endophyte from a halophyte.</title>
        <authorList>
            <person name="Sun J.-Q."/>
        </authorList>
    </citation>
    <scope>NUCLEOTIDE SEQUENCE [LARGE SCALE GENOMIC DNA]</scope>
    <source>
        <strain evidence="7 8">JCM 17098</strain>
    </source>
</reference>
<organism evidence="7 8">
    <name type="scientific">Evansella alkalicola</name>
    <dbReference type="NCBI Taxonomy" id="745819"/>
    <lineage>
        <taxon>Bacteria</taxon>
        <taxon>Bacillati</taxon>
        <taxon>Bacillota</taxon>
        <taxon>Bacilli</taxon>
        <taxon>Bacillales</taxon>
        <taxon>Bacillaceae</taxon>
        <taxon>Evansella</taxon>
    </lineage>
</organism>
<proteinExistence type="predicted"/>
<protein>
    <submittedName>
        <fullName evidence="7">Sulfite oxidase</fullName>
    </submittedName>
</protein>
<dbReference type="Gene3D" id="2.60.40.650">
    <property type="match status" value="1"/>
</dbReference>
<keyword evidence="4" id="KW-0560">Oxidoreductase</keyword>
<evidence type="ECO:0000313" key="7">
    <source>
        <dbReference type="EMBL" id="MBU9722033.1"/>
    </source>
</evidence>
<dbReference type="EMBL" id="JAHQCR010000047">
    <property type="protein sequence ID" value="MBU9722033.1"/>
    <property type="molecule type" value="Genomic_DNA"/>
</dbReference>
<comment type="caution">
    <text evidence="7">The sequence shown here is derived from an EMBL/GenBank/DDBJ whole genome shotgun (WGS) entry which is preliminary data.</text>
</comment>
<dbReference type="RefSeq" id="WP_088075251.1">
    <property type="nucleotide sequence ID" value="NZ_JAHQCR010000047.1"/>
</dbReference>
<dbReference type="Proteomes" id="UP000790580">
    <property type="component" value="Unassembled WGS sequence"/>
</dbReference>
<evidence type="ECO:0000256" key="1">
    <source>
        <dbReference type="ARBA" id="ARBA00001924"/>
    </source>
</evidence>
<keyword evidence="8" id="KW-1185">Reference proteome</keyword>
<keyword evidence="2" id="KW-0500">Molybdenum</keyword>
<dbReference type="Pfam" id="PF03404">
    <property type="entry name" value="Mo-co_dimer"/>
    <property type="match status" value="1"/>
</dbReference>
<evidence type="ECO:0000259" key="5">
    <source>
        <dbReference type="Pfam" id="PF00174"/>
    </source>
</evidence>
<name>A0ABS6JTW9_9BACI</name>
<evidence type="ECO:0000256" key="3">
    <source>
        <dbReference type="ARBA" id="ARBA00022723"/>
    </source>
</evidence>
<dbReference type="PANTHER" id="PTHR19372:SF7">
    <property type="entry name" value="SULFITE OXIDASE, MITOCHONDRIAL"/>
    <property type="match status" value="1"/>
</dbReference>
<evidence type="ECO:0000256" key="4">
    <source>
        <dbReference type="ARBA" id="ARBA00023002"/>
    </source>
</evidence>
<evidence type="ECO:0000259" key="6">
    <source>
        <dbReference type="Pfam" id="PF03404"/>
    </source>
</evidence>
<dbReference type="CDD" id="cd02110">
    <property type="entry name" value="SO_family_Moco_dimer"/>
    <property type="match status" value="1"/>
</dbReference>
<dbReference type="Pfam" id="PF00174">
    <property type="entry name" value="Oxidored_molyb"/>
    <property type="match status" value="1"/>
</dbReference>
<feature type="domain" description="Moybdenum cofactor oxidoreductase dimerisation" evidence="6">
    <location>
        <begin position="234"/>
        <end position="339"/>
    </location>
</feature>
<dbReference type="InterPro" id="IPR014756">
    <property type="entry name" value="Ig_E-set"/>
</dbReference>
<dbReference type="Gene3D" id="3.90.420.10">
    <property type="entry name" value="Oxidoreductase, molybdopterin-binding domain"/>
    <property type="match status" value="1"/>
</dbReference>
<feature type="domain" description="Oxidoreductase molybdopterin-binding" evidence="5">
    <location>
        <begin position="41"/>
        <end position="211"/>
    </location>
</feature>
<dbReference type="InterPro" id="IPR005066">
    <property type="entry name" value="MoCF_OxRdtse_dimer"/>
</dbReference>
<accession>A0ABS6JTW9</accession>
<dbReference type="InterPro" id="IPR036374">
    <property type="entry name" value="OxRdtase_Mopterin-bd_sf"/>
</dbReference>
<evidence type="ECO:0000313" key="8">
    <source>
        <dbReference type="Proteomes" id="UP000790580"/>
    </source>
</evidence>
<keyword evidence="3" id="KW-0479">Metal-binding</keyword>
<dbReference type="InterPro" id="IPR000572">
    <property type="entry name" value="OxRdtase_Mopterin-bd_dom"/>
</dbReference>
<comment type="cofactor">
    <cofactor evidence="1">
        <name>Mo-molybdopterin</name>
        <dbReference type="ChEBI" id="CHEBI:71302"/>
    </cofactor>
</comment>
<evidence type="ECO:0000256" key="2">
    <source>
        <dbReference type="ARBA" id="ARBA00022505"/>
    </source>
</evidence>
<dbReference type="InterPro" id="IPR008335">
    <property type="entry name" value="Mopterin_OxRdtase_euk"/>
</dbReference>
<gene>
    <name evidence="7" type="ORF">KS407_11365</name>
</gene>
<dbReference type="PRINTS" id="PR00407">
    <property type="entry name" value="EUMOPTERIN"/>
</dbReference>